<sequence>MATGNNGTKQNGKHVFPMMKKDSVTKESNQKNGPENRATLYKKLTENGENQFSKRTDIEVGQCSKRTEKEDNQRTNLSNTALDSKIEHRSNPSIKPADDFDNPFKLADDTSDLRLIVEGRPLYVSKVVLTLISPVFKRLFRQKENENMVELPLPGKECTDVIQFLSCVYPDRLAPLTDKNVEVVLLLAEEYEVHRLVEKCEDFMIKDIEITAASSPHTEKVVRYLYLAEKFGLEALQKVAFDTAATMHSDSLENVREFWELPPVTTTNVFIRRLKLLETIGKTIMKKIKETRNHCALYHKHDAEHDVTVCLKCCASIGKLVMVEFKHF</sequence>
<evidence type="ECO:0000256" key="1">
    <source>
        <dbReference type="SAM" id="MobiDB-lite"/>
    </source>
</evidence>
<feature type="region of interest" description="Disordered" evidence="1">
    <location>
        <begin position="1"/>
        <end position="37"/>
    </location>
</feature>
<accession>A0A9D4DPQ5</accession>
<dbReference type="PROSITE" id="PS50097">
    <property type="entry name" value="BTB"/>
    <property type="match status" value="1"/>
</dbReference>
<dbReference type="InterPro" id="IPR011333">
    <property type="entry name" value="SKP1/BTB/POZ_sf"/>
</dbReference>
<dbReference type="SUPFAM" id="SSF54695">
    <property type="entry name" value="POZ domain"/>
    <property type="match status" value="1"/>
</dbReference>
<dbReference type="AlphaFoldDB" id="A0A9D4DPQ5"/>
<reference evidence="3" key="1">
    <citation type="journal article" date="2019" name="bioRxiv">
        <title>The Genome of the Zebra Mussel, Dreissena polymorpha: A Resource for Invasive Species Research.</title>
        <authorList>
            <person name="McCartney M.A."/>
            <person name="Auch B."/>
            <person name="Kono T."/>
            <person name="Mallez S."/>
            <person name="Zhang Y."/>
            <person name="Obille A."/>
            <person name="Becker A."/>
            <person name="Abrahante J.E."/>
            <person name="Garbe J."/>
            <person name="Badalamenti J.P."/>
            <person name="Herman A."/>
            <person name="Mangelson H."/>
            <person name="Liachko I."/>
            <person name="Sullivan S."/>
            <person name="Sone E.D."/>
            <person name="Koren S."/>
            <person name="Silverstein K.A.T."/>
            <person name="Beckman K.B."/>
            <person name="Gohl D.M."/>
        </authorList>
    </citation>
    <scope>NUCLEOTIDE SEQUENCE</scope>
    <source>
        <strain evidence="3">Duluth1</strain>
        <tissue evidence="3">Whole animal</tissue>
    </source>
</reference>
<comment type="caution">
    <text evidence="3">The sequence shown here is derived from an EMBL/GenBank/DDBJ whole genome shotgun (WGS) entry which is preliminary data.</text>
</comment>
<dbReference type="Gene3D" id="3.30.710.10">
    <property type="entry name" value="Potassium Channel Kv1.1, Chain A"/>
    <property type="match status" value="1"/>
</dbReference>
<organism evidence="3 4">
    <name type="scientific">Dreissena polymorpha</name>
    <name type="common">Zebra mussel</name>
    <name type="synonym">Mytilus polymorpha</name>
    <dbReference type="NCBI Taxonomy" id="45954"/>
    <lineage>
        <taxon>Eukaryota</taxon>
        <taxon>Metazoa</taxon>
        <taxon>Spiralia</taxon>
        <taxon>Lophotrochozoa</taxon>
        <taxon>Mollusca</taxon>
        <taxon>Bivalvia</taxon>
        <taxon>Autobranchia</taxon>
        <taxon>Heteroconchia</taxon>
        <taxon>Euheterodonta</taxon>
        <taxon>Imparidentia</taxon>
        <taxon>Neoheterodontei</taxon>
        <taxon>Myida</taxon>
        <taxon>Dreissenoidea</taxon>
        <taxon>Dreissenidae</taxon>
        <taxon>Dreissena</taxon>
    </lineage>
</organism>
<feature type="compositionally biased region" description="Polar residues" evidence="1">
    <location>
        <begin position="1"/>
        <end position="10"/>
    </location>
</feature>
<dbReference type="Proteomes" id="UP000828390">
    <property type="component" value="Unassembled WGS sequence"/>
</dbReference>
<dbReference type="Pfam" id="PF00651">
    <property type="entry name" value="BTB"/>
    <property type="match status" value="1"/>
</dbReference>
<evidence type="ECO:0000259" key="2">
    <source>
        <dbReference type="PROSITE" id="PS50097"/>
    </source>
</evidence>
<dbReference type="CDD" id="cd18186">
    <property type="entry name" value="BTB_POZ_ZBTB_KLHL-like"/>
    <property type="match status" value="1"/>
</dbReference>
<protein>
    <recommendedName>
        <fullName evidence="2">BTB domain-containing protein</fullName>
    </recommendedName>
</protein>
<dbReference type="EMBL" id="JAIWYP010000010">
    <property type="protein sequence ID" value="KAH3753587.1"/>
    <property type="molecule type" value="Genomic_DNA"/>
</dbReference>
<feature type="compositionally biased region" description="Basic and acidic residues" evidence="1">
    <location>
        <begin position="19"/>
        <end position="29"/>
    </location>
</feature>
<dbReference type="PANTHER" id="PTHR22744">
    <property type="entry name" value="HELIX LOOP HELIX PROTEIN 21-RELATED"/>
    <property type="match status" value="1"/>
</dbReference>
<name>A0A9D4DPQ5_DREPO</name>
<keyword evidence="4" id="KW-1185">Reference proteome</keyword>
<dbReference type="SMART" id="SM00225">
    <property type="entry name" value="BTB"/>
    <property type="match status" value="1"/>
</dbReference>
<feature type="domain" description="BTB" evidence="2">
    <location>
        <begin position="111"/>
        <end position="177"/>
    </location>
</feature>
<reference evidence="3" key="2">
    <citation type="submission" date="2020-11" db="EMBL/GenBank/DDBJ databases">
        <authorList>
            <person name="McCartney M.A."/>
            <person name="Auch B."/>
            <person name="Kono T."/>
            <person name="Mallez S."/>
            <person name="Becker A."/>
            <person name="Gohl D.M."/>
            <person name="Silverstein K.A.T."/>
            <person name="Koren S."/>
            <person name="Bechman K.B."/>
            <person name="Herman A."/>
            <person name="Abrahante J.E."/>
            <person name="Garbe J."/>
        </authorList>
    </citation>
    <scope>NUCLEOTIDE SEQUENCE</scope>
    <source>
        <strain evidence="3">Duluth1</strain>
        <tissue evidence="3">Whole animal</tissue>
    </source>
</reference>
<evidence type="ECO:0000313" key="3">
    <source>
        <dbReference type="EMBL" id="KAH3753587.1"/>
    </source>
</evidence>
<gene>
    <name evidence="3" type="ORF">DPMN_188227</name>
</gene>
<dbReference type="InterPro" id="IPR000210">
    <property type="entry name" value="BTB/POZ_dom"/>
</dbReference>
<dbReference type="OrthoDB" id="437903at2759"/>
<evidence type="ECO:0000313" key="4">
    <source>
        <dbReference type="Proteomes" id="UP000828390"/>
    </source>
</evidence>
<proteinExistence type="predicted"/>
<dbReference type="PANTHER" id="PTHR22744:SF17">
    <property type="entry name" value="BTB DOMAIN-CONTAINING PROTEIN"/>
    <property type="match status" value="1"/>
</dbReference>